<keyword evidence="3 6" id="KW-0812">Transmembrane</keyword>
<protein>
    <submittedName>
        <fullName evidence="8">YitT family protein</fullName>
    </submittedName>
</protein>
<accession>A0A9X3XP19</accession>
<dbReference type="InterPro" id="IPR051461">
    <property type="entry name" value="UPF0750_membrane"/>
</dbReference>
<dbReference type="InterPro" id="IPR019264">
    <property type="entry name" value="DUF2179"/>
</dbReference>
<feature type="transmembrane region" description="Helical" evidence="6">
    <location>
        <begin position="145"/>
        <end position="166"/>
    </location>
</feature>
<dbReference type="EMBL" id="JAMRYU010000016">
    <property type="protein sequence ID" value="MDC4241544.1"/>
    <property type="molecule type" value="Genomic_DNA"/>
</dbReference>
<keyword evidence="4 6" id="KW-1133">Transmembrane helix</keyword>
<keyword evidence="5 6" id="KW-0472">Membrane</keyword>
<feature type="transmembrane region" description="Helical" evidence="6">
    <location>
        <begin position="172"/>
        <end position="190"/>
    </location>
</feature>
<feature type="transmembrane region" description="Helical" evidence="6">
    <location>
        <begin position="7"/>
        <end position="28"/>
    </location>
</feature>
<sequence>MKKLKEYILSTIGVAIVAFGLEYFFFPLDIAAGGVSGLALAINQLIDINPSVLVFIFNFILFALAFFLIGGSFGAKSIYATIMMSVIMWIFESFFEPKAITDNLFLACVFGSAVLALGTAITFYQDASTGGTSIIAKIINKYFHLPIGQGLLLADCTVTLLAIYSFGIEKGLFGLLSATLIGILVDKFIAGLNPVKQVFIITNKEKLVVDFINNDIDRGCTILTGKGGYTKEDMTIVYTVLTSKQFITLKQFIKNKNPEAFLTVSESTEALGKGFADY</sequence>
<feature type="transmembrane region" description="Helical" evidence="6">
    <location>
        <begin position="103"/>
        <end position="124"/>
    </location>
</feature>
<dbReference type="Gene3D" id="3.30.70.120">
    <property type="match status" value="1"/>
</dbReference>
<name>A0A9X3XP19_9CLOT</name>
<evidence type="ECO:0000256" key="1">
    <source>
        <dbReference type="ARBA" id="ARBA00004651"/>
    </source>
</evidence>
<evidence type="ECO:0000313" key="9">
    <source>
        <dbReference type="Proteomes" id="UP001141183"/>
    </source>
</evidence>
<dbReference type="PANTHER" id="PTHR33545">
    <property type="entry name" value="UPF0750 MEMBRANE PROTEIN YITT-RELATED"/>
    <property type="match status" value="1"/>
</dbReference>
<dbReference type="GeneID" id="93044386"/>
<dbReference type="InterPro" id="IPR003740">
    <property type="entry name" value="YitT"/>
</dbReference>
<dbReference type="PIRSF" id="PIRSF006483">
    <property type="entry name" value="Membrane_protein_YitT"/>
    <property type="match status" value="1"/>
</dbReference>
<evidence type="ECO:0000256" key="6">
    <source>
        <dbReference type="SAM" id="Phobius"/>
    </source>
</evidence>
<proteinExistence type="predicted"/>
<dbReference type="Pfam" id="PF02588">
    <property type="entry name" value="YitT_membrane"/>
    <property type="match status" value="1"/>
</dbReference>
<evidence type="ECO:0000256" key="2">
    <source>
        <dbReference type="ARBA" id="ARBA00022475"/>
    </source>
</evidence>
<feature type="domain" description="DUF2179" evidence="7">
    <location>
        <begin position="218"/>
        <end position="272"/>
    </location>
</feature>
<dbReference type="AlphaFoldDB" id="A0A9X3XP19"/>
<comment type="subcellular location">
    <subcellularLocation>
        <location evidence="1">Cell membrane</location>
        <topology evidence="1">Multi-pass membrane protein</topology>
    </subcellularLocation>
</comment>
<dbReference type="Pfam" id="PF10035">
    <property type="entry name" value="DUF2179"/>
    <property type="match status" value="1"/>
</dbReference>
<dbReference type="PANTHER" id="PTHR33545:SF9">
    <property type="entry name" value="UPF0750 MEMBRANE PROTEIN YITE"/>
    <property type="match status" value="1"/>
</dbReference>
<evidence type="ECO:0000313" key="8">
    <source>
        <dbReference type="EMBL" id="MDC4241544.1"/>
    </source>
</evidence>
<keyword evidence="9" id="KW-1185">Reference proteome</keyword>
<dbReference type="GO" id="GO:0005886">
    <property type="term" value="C:plasma membrane"/>
    <property type="evidence" value="ECO:0007669"/>
    <property type="project" value="UniProtKB-SubCell"/>
</dbReference>
<evidence type="ECO:0000256" key="4">
    <source>
        <dbReference type="ARBA" id="ARBA00022989"/>
    </source>
</evidence>
<gene>
    <name evidence="8" type="ORF">NE398_15505</name>
</gene>
<reference evidence="8" key="1">
    <citation type="submission" date="2022-05" db="EMBL/GenBank/DDBJ databases">
        <title>Draft genome sequence of Clostridium tertium strain CP3 isolated from Peru.</title>
        <authorList>
            <person name="Hurtado R."/>
            <person name="Lima L."/>
            <person name="Sousa T."/>
            <person name="Jaiswal A.K."/>
            <person name="Tiwari S."/>
            <person name="Maturrano L."/>
            <person name="Brenig B."/>
            <person name="Azevedo V."/>
        </authorList>
    </citation>
    <scope>NUCLEOTIDE SEQUENCE</scope>
    <source>
        <strain evidence="8">CP3</strain>
    </source>
</reference>
<evidence type="ECO:0000259" key="7">
    <source>
        <dbReference type="Pfam" id="PF10035"/>
    </source>
</evidence>
<dbReference type="RefSeq" id="WP_008676253.1">
    <property type="nucleotide sequence ID" value="NZ_BAAACM010000016.1"/>
</dbReference>
<evidence type="ECO:0000256" key="3">
    <source>
        <dbReference type="ARBA" id="ARBA00022692"/>
    </source>
</evidence>
<evidence type="ECO:0000256" key="5">
    <source>
        <dbReference type="ARBA" id="ARBA00023136"/>
    </source>
</evidence>
<dbReference type="CDD" id="cd16380">
    <property type="entry name" value="YitT_C"/>
    <property type="match status" value="1"/>
</dbReference>
<organism evidence="8 9">
    <name type="scientific">Clostridium tertium</name>
    <dbReference type="NCBI Taxonomy" id="1559"/>
    <lineage>
        <taxon>Bacteria</taxon>
        <taxon>Bacillati</taxon>
        <taxon>Bacillota</taxon>
        <taxon>Clostridia</taxon>
        <taxon>Eubacteriales</taxon>
        <taxon>Clostridiaceae</taxon>
        <taxon>Clostridium</taxon>
    </lineage>
</organism>
<comment type="caution">
    <text evidence="8">The sequence shown here is derived from an EMBL/GenBank/DDBJ whole genome shotgun (WGS) entry which is preliminary data.</text>
</comment>
<keyword evidence="2" id="KW-1003">Cell membrane</keyword>
<dbReference type="InterPro" id="IPR015867">
    <property type="entry name" value="N-reg_PII/ATP_PRibTrfase_C"/>
</dbReference>
<dbReference type="Proteomes" id="UP001141183">
    <property type="component" value="Unassembled WGS sequence"/>
</dbReference>
<feature type="transmembrane region" description="Helical" evidence="6">
    <location>
        <begin position="48"/>
        <end position="68"/>
    </location>
</feature>